<feature type="transmembrane region" description="Helical" evidence="1">
    <location>
        <begin position="27"/>
        <end position="48"/>
    </location>
</feature>
<keyword evidence="1" id="KW-0812">Transmembrane</keyword>
<proteinExistence type="predicted"/>
<organism evidence="2 3">
    <name type="scientific">Ottowia cancrivicina</name>
    <dbReference type="NCBI Taxonomy" id="3040346"/>
    <lineage>
        <taxon>Bacteria</taxon>
        <taxon>Pseudomonadati</taxon>
        <taxon>Pseudomonadota</taxon>
        <taxon>Betaproteobacteria</taxon>
        <taxon>Burkholderiales</taxon>
        <taxon>Comamonadaceae</taxon>
        <taxon>Ottowia</taxon>
    </lineage>
</organism>
<gene>
    <name evidence="2" type="ORF">QB898_09570</name>
</gene>
<sequence>MDWLAARPRHEELPQASLDWARVSKKVVSHVFFHVFLPYGPGLALMICGTRMCLRGGGAAGKAVCGKSIKIHIFRQYHFHENRAFCAARQLLPCP</sequence>
<dbReference type="RefSeq" id="WP_279524764.1">
    <property type="nucleotide sequence ID" value="NZ_JARVII010000019.1"/>
</dbReference>
<comment type="caution">
    <text evidence="2">The sequence shown here is derived from an EMBL/GenBank/DDBJ whole genome shotgun (WGS) entry which is preliminary data.</text>
</comment>
<accession>A0AAW6RQJ9</accession>
<name>A0AAW6RQJ9_9BURK</name>
<protein>
    <submittedName>
        <fullName evidence="2">Uncharacterized protein</fullName>
    </submittedName>
</protein>
<dbReference type="Proteomes" id="UP001237156">
    <property type="component" value="Unassembled WGS sequence"/>
</dbReference>
<keyword evidence="3" id="KW-1185">Reference proteome</keyword>
<keyword evidence="1" id="KW-1133">Transmembrane helix</keyword>
<keyword evidence="1" id="KW-0472">Membrane</keyword>
<dbReference type="AlphaFoldDB" id="A0AAW6RQJ9"/>
<dbReference type="EMBL" id="JARVII010000019">
    <property type="protein sequence ID" value="MDG9699955.1"/>
    <property type="molecule type" value="Genomic_DNA"/>
</dbReference>
<evidence type="ECO:0000313" key="3">
    <source>
        <dbReference type="Proteomes" id="UP001237156"/>
    </source>
</evidence>
<evidence type="ECO:0000313" key="2">
    <source>
        <dbReference type="EMBL" id="MDG9699955.1"/>
    </source>
</evidence>
<reference evidence="2 3" key="1">
    <citation type="submission" date="2023-04" db="EMBL/GenBank/DDBJ databases">
        <title>Ottowia paracancer sp. nov., isolated from human stomach.</title>
        <authorList>
            <person name="Song Y."/>
        </authorList>
    </citation>
    <scope>NUCLEOTIDE SEQUENCE [LARGE SCALE GENOMIC DNA]</scope>
    <source>
        <strain evidence="2 3">10c7w1</strain>
    </source>
</reference>
<evidence type="ECO:0000256" key="1">
    <source>
        <dbReference type="SAM" id="Phobius"/>
    </source>
</evidence>